<organism evidence="2">
    <name type="scientific">Solanum chacoense</name>
    <name type="common">Chaco potato</name>
    <dbReference type="NCBI Taxonomy" id="4108"/>
    <lineage>
        <taxon>Eukaryota</taxon>
        <taxon>Viridiplantae</taxon>
        <taxon>Streptophyta</taxon>
        <taxon>Embryophyta</taxon>
        <taxon>Tracheophyta</taxon>
        <taxon>Spermatophyta</taxon>
        <taxon>Magnoliopsida</taxon>
        <taxon>eudicotyledons</taxon>
        <taxon>Gunneridae</taxon>
        <taxon>Pentapetalae</taxon>
        <taxon>asterids</taxon>
        <taxon>lamiids</taxon>
        <taxon>Solanales</taxon>
        <taxon>Solanaceae</taxon>
        <taxon>Solanoideae</taxon>
        <taxon>Solaneae</taxon>
        <taxon>Solanum</taxon>
    </lineage>
</organism>
<dbReference type="EMBL" id="GEDG01034787">
    <property type="protein sequence ID" value="JAP09557.1"/>
    <property type="molecule type" value="Transcribed_RNA"/>
</dbReference>
<protein>
    <submittedName>
        <fullName evidence="2">Putative ovule protein</fullName>
    </submittedName>
</protein>
<name>A0A0V0GMZ9_SOLCH</name>
<sequence length="69" mass="8131">MRVKKSRIDQSKKRYFEFVNNRFKEKLMKKKELKPALFAANKKTKNSASRGFQPRSLGWHGPHFATGTF</sequence>
<accession>A0A0V0GMZ9</accession>
<reference evidence="2" key="1">
    <citation type="submission" date="2015-12" db="EMBL/GenBank/DDBJ databases">
        <title>Gene expression during late stages of embryo sac development: a critical building block for successful pollen-pistil interactions.</title>
        <authorList>
            <person name="Liu Y."/>
            <person name="Joly V."/>
            <person name="Sabar M."/>
            <person name="Matton D.P."/>
        </authorList>
    </citation>
    <scope>NUCLEOTIDE SEQUENCE</scope>
</reference>
<proteinExistence type="predicted"/>
<evidence type="ECO:0000313" key="2">
    <source>
        <dbReference type="EMBL" id="JAP09557.1"/>
    </source>
</evidence>
<dbReference type="AlphaFoldDB" id="A0A0V0GMZ9"/>
<feature type="region of interest" description="Disordered" evidence="1">
    <location>
        <begin position="39"/>
        <end position="69"/>
    </location>
</feature>
<evidence type="ECO:0000256" key="1">
    <source>
        <dbReference type="SAM" id="MobiDB-lite"/>
    </source>
</evidence>